<keyword evidence="2" id="KW-0540">Nuclease</keyword>
<keyword evidence="9" id="KW-1185">Reference proteome</keyword>
<dbReference type="Proteomes" id="UP000525298">
    <property type="component" value="Unassembled WGS sequence"/>
</dbReference>
<evidence type="ECO:0000256" key="4">
    <source>
        <dbReference type="ARBA" id="ARBA00022801"/>
    </source>
</evidence>
<evidence type="ECO:0000313" key="8">
    <source>
        <dbReference type="EMBL" id="MBA2881613.1"/>
    </source>
</evidence>
<feature type="domain" description="Endoribonuclease YicC-like C-terminal" evidence="7">
    <location>
        <begin position="175"/>
        <end position="293"/>
    </location>
</feature>
<dbReference type="InterPro" id="IPR013551">
    <property type="entry name" value="YicC-like_C"/>
</dbReference>
<dbReference type="Pfam" id="PF08340">
    <property type="entry name" value="YicC-like_C"/>
    <property type="match status" value="1"/>
</dbReference>
<gene>
    <name evidence="8" type="ORF">HNR65_001940</name>
</gene>
<dbReference type="GO" id="GO:0016787">
    <property type="term" value="F:hydrolase activity"/>
    <property type="evidence" value="ECO:0007669"/>
    <property type="project" value="UniProtKB-KW"/>
</dbReference>
<organism evidence="8 9">
    <name type="scientific">Desulfosalsimonas propionicica</name>
    <dbReference type="NCBI Taxonomy" id="332175"/>
    <lineage>
        <taxon>Bacteria</taxon>
        <taxon>Pseudomonadati</taxon>
        <taxon>Thermodesulfobacteriota</taxon>
        <taxon>Desulfobacteria</taxon>
        <taxon>Desulfobacterales</taxon>
        <taxon>Desulfosalsimonadaceae</taxon>
        <taxon>Desulfosalsimonas</taxon>
    </lineage>
</organism>
<evidence type="ECO:0000259" key="7">
    <source>
        <dbReference type="Pfam" id="PF08340"/>
    </source>
</evidence>
<dbReference type="NCBIfam" id="TIGR00255">
    <property type="entry name" value="YicC/YloC family endoribonuclease"/>
    <property type="match status" value="1"/>
</dbReference>
<dbReference type="PANTHER" id="PTHR30636">
    <property type="entry name" value="UPF0701 PROTEIN YICC"/>
    <property type="match status" value="1"/>
</dbReference>
<feature type="domain" description="Endoribonuclease YicC-like N-terminal" evidence="6">
    <location>
        <begin position="2"/>
        <end position="155"/>
    </location>
</feature>
<evidence type="ECO:0000256" key="5">
    <source>
        <dbReference type="ARBA" id="ARBA00035648"/>
    </source>
</evidence>
<dbReference type="InterPro" id="IPR005229">
    <property type="entry name" value="YicC/YloC-like"/>
</dbReference>
<dbReference type="EMBL" id="JACDUS010000004">
    <property type="protein sequence ID" value="MBA2881613.1"/>
    <property type="molecule type" value="Genomic_DNA"/>
</dbReference>
<dbReference type="InterPro" id="IPR013527">
    <property type="entry name" value="YicC-like_N"/>
</dbReference>
<evidence type="ECO:0000259" key="6">
    <source>
        <dbReference type="Pfam" id="PF03755"/>
    </source>
</evidence>
<name>A0A7W0HKV8_9BACT</name>
<evidence type="ECO:0000313" key="9">
    <source>
        <dbReference type="Proteomes" id="UP000525298"/>
    </source>
</evidence>
<accession>A0A7W0HKV8</accession>
<keyword evidence="4" id="KW-0378">Hydrolase</keyword>
<comment type="similarity">
    <text evidence="5">Belongs to the YicC/YloC family.</text>
</comment>
<dbReference type="AlphaFoldDB" id="A0A7W0HKV8"/>
<dbReference type="PANTHER" id="PTHR30636:SF3">
    <property type="entry name" value="UPF0701 PROTEIN YICC"/>
    <property type="match status" value="1"/>
</dbReference>
<comment type="cofactor">
    <cofactor evidence="1">
        <name>a divalent metal cation</name>
        <dbReference type="ChEBI" id="CHEBI:60240"/>
    </cofactor>
</comment>
<sequence>MIKSMTAFAGIEHSRDNITVTLEMRGYNSRYLDLAVKLPSSYGWLEDMVRQAVGRCISRGRIEIRIQIRTDEQTCWNFAVNPQLSDAYYAALNELKKRFGITEPIGISHLAGVSGIIETVENQADAETLSRTMEQAVQKALEAFEAMRTDEGQATARDLEARLAFIKNSIERIDNLRQGLVEASHQRIQARVRELTGDQVEIDPTRIAQEAAILADKSDISEELTRAASHIRQFWQIMEADAPAGKPLNFLLQELNREVNTMGVKAGSADISHIVVSVKTELEKLREQVQNIE</sequence>
<evidence type="ECO:0000256" key="1">
    <source>
        <dbReference type="ARBA" id="ARBA00001968"/>
    </source>
</evidence>
<comment type="caution">
    <text evidence="8">The sequence shown here is derived from an EMBL/GenBank/DDBJ whole genome shotgun (WGS) entry which is preliminary data.</text>
</comment>
<evidence type="ECO:0000256" key="3">
    <source>
        <dbReference type="ARBA" id="ARBA00022759"/>
    </source>
</evidence>
<dbReference type="RefSeq" id="WP_181551256.1">
    <property type="nucleotide sequence ID" value="NZ_JACDUS010000004.1"/>
</dbReference>
<evidence type="ECO:0000256" key="2">
    <source>
        <dbReference type="ARBA" id="ARBA00022722"/>
    </source>
</evidence>
<dbReference type="GO" id="GO:0004521">
    <property type="term" value="F:RNA endonuclease activity"/>
    <property type="evidence" value="ECO:0007669"/>
    <property type="project" value="InterPro"/>
</dbReference>
<dbReference type="Pfam" id="PF03755">
    <property type="entry name" value="YicC-like_N"/>
    <property type="match status" value="1"/>
</dbReference>
<protein>
    <submittedName>
        <fullName evidence="8">Uncharacterized protein (TIGR00255 family)</fullName>
    </submittedName>
</protein>
<keyword evidence="3" id="KW-0255">Endonuclease</keyword>
<reference evidence="8 9" key="1">
    <citation type="submission" date="2020-07" db="EMBL/GenBank/DDBJ databases">
        <title>Genomic Encyclopedia of Type Strains, Phase IV (KMG-IV): sequencing the most valuable type-strain genomes for metagenomic binning, comparative biology and taxonomic classification.</title>
        <authorList>
            <person name="Goeker M."/>
        </authorList>
    </citation>
    <scope>NUCLEOTIDE SEQUENCE [LARGE SCALE GENOMIC DNA]</scope>
    <source>
        <strain evidence="8 9">DSM 17721</strain>
    </source>
</reference>
<proteinExistence type="inferred from homology"/>